<dbReference type="GO" id="GO:0032259">
    <property type="term" value="P:methylation"/>
    <property type="evidence" value="ECO:0007669"/>
    <property type="project" value="UniProtKB-KW"/>
</dbReference>
<sequence length="219" mass="24470">MRRRSPEDVPAPAQSVSQEWFTSLFADKADPWDLATKWHDRRKFGVTVASLPRQRYRSGFEPGCANGELTRLLAPRCAALLAVDFVESAVEAASEATRDLPHVRVQHARLPEDLPAERFDLVVVSELLYYLSAADMAVLVDGLVDRLEPGGDLVAVHCRDDRRRVYDGANVHAALRRPRTLEPLVHYEDEAFVLDVSRRRSSVGPVRRWLGTRGGACSA</sequence>
<evidence type="ECO:0000313" key="2">
    <source>
        <dbReference type="Proteomes" id="UP000470470"/>
    </source>
</evidence>
<dbReference type="GO" id="GO:0009312">
    <property type="term" value="P:oligosaccharide biosynthetic process"/>
    <property type="evidence" value="ECO:0007669"/>
    <property type="project" value="InterPro"/>
</dbReference>
<reference evidence="1 2" key="1">
    <citation type="submission" date="2020-02" db="EMBL/GenBank/DDBJ databases">
        <title>The whole genome sequence of CPCC 205119.</title>
        <authorList>
            <person name="Jiang Z."/>
        </authorList>
    </citation>
    <scope>NUCLEOTIDE SEQUENCE [LARGE SCALE GENOMIC DNA]</scope>
    <source>
        <strain evidence="1 2">CPCC 205119</strain>
    </source>
</reference>
<name>A0A7K3WD61_9ACTN</name>
<evidence type="ECO:0000313" key="1">
    <source>
        <dbReference type="EMBL" id="NEL54334.1"/>
    </source>
</evidence>
<protein>
    <submittedName>
        <fullName evidence="1">Methyltransferase domain-containing protein</fullName>
    </submittedName>
</protein>
<dbReference type="Proteomes" id="UP000470470">
    <property type="component" value="Unassembled WGS sequence"/>
</dbReference>
<dbReference type="SUPFAM" id="SSF53335">
    <property type="entry name" value="S-adenosyl-L-methionine-dependent methyltransferases"/>
    <property type="match status" value="1"/>
</dbReference>
<dbReference type="PANTHER" id="PTHR43861">
    <property type="entry name" value="TRANS-ACONITATE 2-METHYLTRANSFERASE-RELATED"/>
    <property type="match status" value="1"/>
</dbReference>
<dbReference type="AlphaFoldDB" id="A0A7K3WD61"/>
<dbReference type="CDD" id="cd02440">
    <property type="entry name" value="AdoMet_MTases"/>
    <property type="match status" value="1"/>
</dbReference>
<dbReference type="EMBL" id="JAAGWK010000011">
    <property type="protein sequence ID" value="NEL54334.1"/>
    <property type="molecule type" value="Genomic_DNA"/>
</dbReference>
<dbReference type="GO" id="GO:0008757">
    <property type="term" value="F:S-adenosylmethionine-dependent methyltransferase activity"/>
    <property type="evidence" value="ECO:0007669"/>
    <property type="project" value="InterPro"/>
</dbReference>
<dbReference type="InterPro" id="IPR029063">
    <property type="entry name" value="SAM-dependent_MTases_sf"/>
</dbReference>
<dbReference type="Pfam" id="PF05401">
    <property type="entry name" value="NodS"/>
    <property type="match status" value="1"/>
</dbReference>
<keyword evidence="1" id="KW-0489">Methyltransferase</keyword>
<dbReference type="PANTHER" id="PTHR43861:SF1">
    <property type="entry name" value="TRANS-ACONITATE 2-METHYLTRANSFERASE"/>
    <property type="match status" value="1"/>
</dbReference>
<organism evidence="1 2">
    <name type="scientific">Goekera deserti</name>
    <dbReference type="NCBI Taxonomy" id="2497753"/>
    <lineage>
        <taxon>Bacteria</taxon>
        <taxon>Bacillati</taxon>
        <taxon>Actinomycetota</taxon>
        <taxon>Actinomycetes</taxon>
        <taxon>Geodermatophilales</taxon>
        <taxon>Geodermatophilaceae</taxon>
        <taxon>Goekera</taxon>
    </lineage>
</organism>
<keyword evidence="2" id="KW-1185">Reference proteome</keyword>
<accession>A0A7K3WD61</accession>
<keyword evidence="1" id="KW-0808">Transferase</keyword>
<dbReference type="InterPro" id="IPR008715">
    <property type="entry name" value="SAM-MeTfrase_NodS-like"/>
</dbReference>
<gene>
    <name evidence="1" type="ORF">G1H19_10010</name>
</gene>
<proteinExistence type="predicted"/>
<dbReference type="Gene3D" id="3.40.50.150">
    <property type="entry name" value="Vaccinia Virus protein VP39"/>
    <property type="match status" value="1"/>
</dbReference>
<comment type="caution">
    <text evidence="1">The sequence shown here is derived from an EMBL/GenBank/DDBJ whole genome shotgun (WGS) entry which is preliminary data.</text>
</comment>